<dbReference type="RefSeq" id="WP_105749270.1">
    <property type="nucleotide sequence ID" value="NZ_PVLQ01000067.1"/>
</dbReference>
<keyword evidence="3" id="KW-0812">Transmembrane</keyword>
<organism evidence="4 5">
    <name type="scientific">Malikia granosa</name>
    <dbReference type="NCBI Taxonomy" id="263067"/>
    <lineage>
        <taxon>Bacteria</taxon>
        <taxon>Pseudomonadati</taxon>
        <taxon>Pseudomonadota</taxon>
        <taxon>Betaproteobacteria</taxon>
        <taxon>Burkholderiales</taxon>
        <taxon>Comamonadaceae</taxon>
        <taxon>Malikia</taxon>
    </lineage>
</organism>
<dbReference type="InterPro" id="IPR036737">
    <property type="entry name" value="OmpA-like_sf"/>
</dbReference>
<evidence type="ECO:0000313" key="4">
    <source>
        <dbReference type="EMBL" id="PRD64422.1"/>
    </source>
</evidence>
<evidence type="ECO:0000313" key="5">
    <source>
        <dbReference type="Proteomes" id="UP000238589"/>
    </source>
</evidence>
<keyword evidence="3" id="KW-0472">Membrane</keyword>
<comment type="caution">
    <text evidence="4">The sequence shown here is derived from an EMBL/GenBank/DDBJ whole genome shotgun (WGS) entry which is preliminary data.</text>
</comment>
<name>A0A2S9K1W4_9BURK</name>
<dbReference type="Proteomes" id="UP000238589">
    <property type="component" value="Unassembled WGS sequence"/>
</dbReference>
<evidence type="ECO:0000256" key="2">
    <source>
        <dbReference type="SAM" id="MobiDB-lite"/>
    </source>
</evidence>
<dbReference type="GO" id="GO:0005886">
    <property type="term" value="C:plasma membrane"/>
    <property type="evidence" value="ECO:0007669"/>
    <property type="project" value="TreeGrafter"/>
</dbReference>
<dbReference type="SUPFAM" id="SSF103088">
    <property type="entry name" value="OmpA-like"/>
    <property type="match status" value="1"/>
</dbReference>
<dbReference type="OrthoDB" id="9757969at2"/>
<feature type="region of interest" description="Disordered" evidence="2">
    <location>
        <begin position="1"/>
        <end position="20"/>
    </location>
</feature>
<evidence type="ECO:0000256" key="1">
    <source>
        <dbReference type="SAM" id="Coils"/>
    </source>
</evidence>
<dbReference type="Pfam" id="PF05359">
    <property type="entry name" value="DUF748"/>
    <property type="match status" value="2"/>
</dbReference>
<dbReference type="PANTHER" id="PTHR30441:SF8">
    <property type="entry name" value="DUF748 DOMAIN-CONTAINING PROTEIN"/>
    <property type="match status" value="1"/>
</dbReference>
<dbReference type="PANTHER" id="PTHR30441">
    <property type="entry name" value="DUF748 DOMAIN-CONTAINING PROTEIN"/>
    <property type="match status" value="1"/>
</dbReference>
<feature type="transmembrane region" description="Helical" evidence="3">
    <location>
        <begin position="30"/>
        <end position="52"/>
    </location>
</feature>
<dbReference type="InterPro" id="IPR008023">
    <property type="entry name" value="DUF748"/>
</dbReference>
<dbReference type="GO" id="GO:0090313">
    <property type="term" value="P:regulation of protein targeting to membrane"/>
    <property type="evidence" value="ECO:0007669"/>
    <property type="project" value="TreeGrafter"/>
</dbReference>
<gene>
    <name evidence="4" type="ORF">C6P64_14480</name>
</gene>
<protein>
    <recommendedName>
        <fullName evidence="6">DUF748 domain-containing protein</fullName>
    </recommendedName>
</protein>
<accession>A0A2S9K1W4</accession>
<feature type="region of interest" description="Disordered" evidence="2">
    <location>
        <begin position="440"/>
        <end position="489"/>
    </location>
</feature>
<reference evidence="4 5" key="1">
    <citation type="submission" date="2018-03" db="EMBL/GenBank/DDBJ databases">
        <title>Comparative genomics illustrates the genes involved in a hyperalkaliphilic mechanisms of Serpentinomonas isolated from highly-alkaline calcium-rich serpentinized springs.</title>
        <authorList>
            <person name="Suzuki S."/>
            <person name="Ishii S."/>
            <person name="Walworth N."/>
            <person name="Bird L."/>
            <person name="Kuenen J.G."/>
            <person name="Nealson K.H."/>
        </authorList>
    </citation>
    <scope>NUCLEOTIDE SEQUENCE [LARGE SCALE GENOMIC DNA]</scope>
    <source>
        <strain evidence="4 5">P1</strain>
    </source>
</reference>
<proteinExistence type="predicted"/>
<evidence type="ECO:0000256" key="3">
    <source>
        <dbReference type="SAM" id="Phobius"/>
    </source>
</evidence>
<feature type="coiled-coil region" evidence="1">
    <location>
        <begin position="994"/>
        <end position="1024"/>
    </location>
</feature>
<evidence type="ECO:0008006" key="6">
    <source>
        <dbReference type="Google" id="ProtNLM"/>
    </source>
</evidence>
<sequence>MDNSADQPAAAGASGLEPQPPSQRAVAWRWLRAAGLALAGLLLFWLLAWAGLPPLLKWQLERQAGAALGRKVSVERVELKPWSLEFELRGLRLLDAQGQGEQFTLERLYLDLDARSLLRLAPVLDALEFDRPHFRLRHLGGGRYDVDDLVARLLKPEQPASELPRFALFQLQLREGAIDFIDEPLKRTQQIRQLKLELPFLSSLEAQREAKSEPSLSFLLNGDPVDAKALLQPFAQARQGEARLHSAALDLAPYLPYWPATLPLRPTRGQLEFDLTLRLAAGAPKAQTGADAKPAQQPAMTQTALSLAGHLGLQDVELEWAGERDGASAAQPMRLRWDRLRFDGQTRLGWPIGAGQGSPALELEDSRLQVDGLALCEGEQPQASLARLLLSDAKLDLAGRSLAVGELRLERPELQLQRDAQQRWMFERWLTALLRKSDHLGAGTQGGTGPGPGRQAGQPGEPEKTAASTAAGQAGQAGQTIQADQANRDDKAAGWQLQLARFQLADGRLGFTDRSPVRPVRLQAEALQLKAGPWSNAPQAQQALPLELSLQLVPDKTGKTGQADSHAALRYQGRLLLPSPAGDGQAARSLASQGRLELDDLPLHRLEPYFAAALNLELLRAELGLRAQLSLSLPPQGLQLALRGDAEVKQLRTSQLEPAERLLDWKSLGLRGLQIDLESGALSRLKVAETALSDYYARILIDPQGRINLQQLLRQPATASARAPAQTQARLEFGPISFVNGQVDFADRFIRPNYSARLSELSGSLGGFSNQQPASGPAGQAPELAALSLRGKVEGQASLALDGRINPLAQPLALDIQGRVDDLELPPLSPYSVKYAGHGIERGKLGMTVRYQIASDGQLQASNQILLKQLQFSDRVEGSEAPNLPIRLAVALLADSKGVIDLNLPVSGSINDPQFRVGPIVWRMVLNLIGKAVTAPFALIAQALGGSAEDFSQIDFAPGKSELDAKARARLEQVAQAMAQRPALRLTLEGQSDLERERRAYQQAQLQQRLLQEKRRQLERLGQASEAVTPPTAAESAELLAAVYRRADIPKPRNLVGLAKTLPAAEMEALLLASIPVDADRMRELALARATAVRDVLAGLGIDHERLYLLAPGGPLQGANGDAPWQAGVVLGLRSE</sequence>
<dbReference type="EMBL" id="PVLQ01000067">
    <property type="protein sequence ID" value="PRD64422.1"/>
    <property type="molecule type" value="Genomic_DNA"/>
</dbReference>
<dbReference type="Gene3D" id="3.30.1330.60">
    <property type="entry name" value="OmpA-like domain"/>
    <property type="match status" value="1"/>
</dbReference>
<feature type="compositionally biased region" description="Gly residues" evidence="2">
    <location>
        <begin position="443"/>
        <end position="454"/>
    </location>
</feature>
<feature type="compositionally biased region" description="Low complexity" evidence="2">
    <location>
        <begin position="455"/>
        <end position="485"/>
    </location>
</feature>
<dbReference type="AlphaFoldDB" id="A0A2S9K1W4"/>
<dbReference type="InterPro" id="IPR052894">
    <property type="entry name" value="AsmA-related"/>
</dbReference>
<keyword evidence="3" id="KW-1133">Transmembrane helix</keyword>
<keyword evidence="1" id="KW-0175">Coiled coil</keyword>
<keyword evidence="5" id="KW-1185">Reference proteome</keyword>